<dbReference type="KEGG" id="tpz:Tph_c17440"/>
<dbReference type="STRING" id="1089553.Tph_c17440"/>
<accession>K4LIQ7</accession>
<proteinExistence type="predicted"/>
<name>K4LIQ7_THEPS</name>
<reference evidence="1 2" key="1">
    <citation type="journal article" date="2012" name="BMC Genomics">
        <title>Genome-guided analysis of physiological and morphological traits of the fermentative acetate oxidizer Thermacetogenium phaeum.</title>
        <authorList>
            <person name="Oehler D."/>
            <person name="Poehlein A."/>
            <person name="Leimbach A."/>
            <person name="Muller N."/>
            <person name="Daniel R."/>
            <person name="Gottschalk G."/>
            <person name="Schink B."/>
        </authorList>
    </citation>
    <scope>NUCLEOTIDE SEQUENCE [LARGE SCALE GENOMIC DNA]</scope>
    <source>
        <strain evidence="2">ATCC BAA-254 / DSM 26808 / PB</strain>
    </source>
</reference>
<gene>
    <name evidence="1" type="ordered locus">Tph_c17440</name>
</gene>
<dbReference type="AlphaFoldDB" id="K4LIQ7"/>
<keyword evidence="2" id="KW-1185">Reference proteome</keyword>
<evidence type="ECO:0000313" key="1">
    <source>
        <dbReference type="EMBL" id="AFV11947.1"/>
    </source>
</evidence>
<organism evidence="1 2">
    <name type="scientific">Thermacetogenium phaeum (strain ATCC BAA-254 / DSM 26808 / PB)</name>
    <dbReference type="NCBI Taxonomy" id="1089553"/>
    <lineage>
        <taxon>Bacteria</taxon>
        <taxon>Bacillati</taxon>
        <taxon>Bacillota</taxon>
        <taxon>Clostridia</taxon>
        <taxon>Thermoanaerobacterales</taxon>
        <taxon>Thermoanaerobacteraceae</taxon>
        <taxon>Thermacetogenium</taxon>
    </lineage>
</organism>
<sequence length="132" mass="14608">MIKILRKSWQRVVAVTLAVVVLAIPAIAGVAVAITTEKDIVAEVSFRQGVAIDKVLSEARASGLQVVGLYSTYVIGSQPPFTDFQKVQSSDNTSTITKKFLDNRKTLINFHLKSCERVCLTKNYVLRKELHC</sequence>
<dbReference type="HOGENOM" id="CLU_1916098_0_0_9"/>
<dbReference type="RefSeq" id="WP_015050825.1">
    <property type="nucleotide sequence ID" value="NC_018870.1"/>
</dbReference>
<dbReference type="Proteomes" id="UP000000467">
    <property type="component" value="Chromosome"/>
</dbReference>
<evidence type="ECO:0000313" key="2">
    <source>
        <dbReference type="Proteomes" id="UP000000467"/>
    </source>
</evidence>
<protein>
    <submittedName>
        <fullName evidence="1">Uncharacterized protein</fullName>
    </submittedName>
</protein>
<dbReference type="EMBL" id="CP003732">
    <property type="protein sequence ID" value="AFV11947.1"/>
    <property type="molecule type" value="Genomic_DNA"/>
</dbReference>